<feature type="domain" description="ArnT-like N-terminal" evidence="12">
    <location>
        <begin position="127"/>
        <end position="355"/>
    </location>
</feature>
<dbReference type="EC" id="2.4.1.-" evidence="10"/>
<feature type="transmembrane region" description="Helical" evidence="10">
    <location>
        <begin position="244"/>
        <end position="261"/>
    </location>
</feature>
<dbReference type="PANTHER" id="PTHR10050">
    <property type="entry name" value="DOLICHYL-PHOSPHATE-MANNOSE--PROTEIN MANNOSYLTRANSFERASE"/>
    <property type="match status" value="1"/>
</dbReference>
<evidence type="ECO:0000256" key="6">
    <source>
        <dbReference type="ARBA" id="ARBA00022692"/>
    </source>
</evidence>
<dbReference type="EMBL" id="CACRSM010000001">
    <property type="protein sequence ID" value="VYS71894.1"/>
    <property type="molecule type" value="Genomic_DNA"/>
</dbReference>
<feature type="region of interest" description="Disordered" evidence="11">
    <location>
        <begin position="1"/>
        <end position="100"/>
    </location>
</feature>
<dbReference type="UniPathway" id="UPA00378"/>
<evidence type="ECO:0000256" key="7">
    <source>
        <dbReference type="ARBA" id="ARBA00022989"/>
    </source>
</evidence>
<feature type="transmembrane region" description="Helical" evidence="10">
    <location>
        <begin position="267"/>
        <end position="283"/>
    </location>
</feature>
<keyword evidence="6 10" id="KW-0812">Transmembrane</keyword>
<keyword evidence="8 10" id="KW-0472">Membrane</keyword>
<reference evidence="14" key="1">
    <citation type="submission" date="2019-11" db="EMBL/GenBank/DDBJ databases">
        <authorList>
            <person name="Feng L."/>
        </authorList>
    </citation>
    <scope>NUCLEOTIDE SEQUENCE</scope>
    <source>
        <strain evidence="14">AodontolyticusLFYP35</strain>
    </source>
</reference>
<keyword evidence="10" id="KW-1003">Cell membrane</keyword>
<evidence type="ECO:0000256" key="3">
    <source>
        <dbReference type="ARBA" id="ARBA00007222"/>
    </source>
</evidence>
<dbReference type="Pfam" id="PF02366">
    <property type="entry name" value="PMT"/>
    <property type="match status" value="1"/>
</dbReference>
<feature type="transmembrane region" description="Helical" evidence="10">
    <location>
        <begin position="214"/>
        <end position="232"/>
    </location>
</feature>
<evidence type="ECO:0000256" key="10">
    <source>
        <dbReference type="RuleBase" id="RU367007"/>
    </source>
</evidence>
<evidence type="ECO:0000256" key="5">
    <source>
        <dbReference type="ARBA" id="ARBA00022679"/>
    </source>
</evidence>
<feature type="compositionally biased region" description="Acidic residues" evidence="11">
    <location>
        <begin position="44"/>
        <end position="73"/>
    </location>
</feature>
<feature type="transmembrane region" description="Helical" evidence="10">
    <location>
        <begin position="314"/>
        <end position="331"/>
    </location>
</feature>
<evidence type="ECO:0000256" key="2">
    <source>
        <dbReference type="ARBA" id="ARBA00004922"/>
    </source>
</evidence>
<feature type="transmembrane region" description="Helical" evidence="10">
    <location>
        <begin position="478"/>
        <end position="495"/>
    </location>
</feature>
<feature type="transmembrane region" description="Helical" evidence="10">
    <location>
        <begin position="524"/>
        <end position="548"/>
    </location>
</feature>
<evidence type="ECO:0000259" key="13">
    <source>
        <dbReference type="Pfam" id="PF16192"/>
    </source>
</evidence>
<dbReference type="GO" id="GO:0012505">
    <property type="term" value="C:endomembrane system"/>
    <property type="evidence" value="ECO:0007669"/>
    <property type="project" value="UniProtKB-SubCell"/>
</dbReference>
<dbReference type="InterPro" id="IPR003342">
    <property type="entry name" value="ArnT-like_N"/>
</dbReference>
<dbReference type="GO" id="GO:0005886">
    <property type="term" value="C:plasma membrane"/>
    <property type="evidence" value="ECO:0007669"/>
    <property type="project" value="UniProtKB-SubCell"/>
</dbReference>
<evidence type="ECO:0000256" key="1">
    <source>
        <dbReference type="ARBA" id="ARBA00004127"/>
    </source>
</evidence>
<dbReference type="PANTHER" id="PTHR10050:SF46">
    <property type="entry name" value="PROTEIN O-MANNOSYL-TRANSFERASE 2"/>
    <property type="match status" value="1"/>
</dbReference>
<comment type="similarity">
    <text evidence="3 10">Belongs to the glycosyltransferase 39 family.</text>
</comment>
<comment type="pathway">
    <text evidence="2 10">Protein modification; protein glycosylation.</text>
</comment>
<dbReference type="InterPro" id="IPR027005">
    <property type="entry name" value="PMT-like"/>
</dbReference>
<dbReference type="InterPro" id="IPR032421">
    <property type="entry name" value="PMT_4TMC"/>
</dbReference>
<organism evidence="14">
    <name type="scientific">Schaalia odontolytica</name>
    <dbReference type="NCBI Taxonomy" id="1660"/>
    <lineage>
        <taxon>Bacteria</taxon>
        <taxon>Bacillati</taxon>
        <taxon>Actinomycetota</taxon>
        <taxon>Actinomycetes</taxon>
        <taxon>Actinomycetales</taxon>
        <taxon>Actinomycetaceae</taxon>
        <taxon>Schaalia</taxon>
    </lineage>
</organism>
<proteinExistence type="inferred from homology"/>
<feature type="transmembrane region" description="Helical" evidence="10">
    <location>
        <begin position="502"/>
        <end position="518"/>
    </location>
</feature>
<keyword evidence="4 10" id="KW-0328">Glycosyltransferase</keyword>
<name>A0A6N2QTY1_9ACTO</name>
<keyword evidence="5 10" id="KW-0808">Transferase</keyword>
<dbReference type="Pfam" id="PF16192">
    <property type="entry name" value="PMT_4TMC"/>
    <property type="match status" value="1"/>
</dbReference>
<evidence type="ECO:0000256" key="8">
    <source>
        <dbReference type="ARBA" id="ARBA00023136"/>
    </source>
</evidence>
<comment type="subcellular location">
    <subcellularLocation>
        <location evidence="10">Cell membrane</location>
    </subcellularLocation>
    <subcellularLocation>
        <location evidence="1">Endomembrane system</location>
        <topology evidence="1">Multi-pass membrane protein</topology>
    </subcellularLocation>
</comment>
<evidence type="ECO:0000256" key="9">
    <source>
        <dbReference type="ARBA" id="ARBA00093617"/>
    </source>
</evidence>
<accession>A0A6N2QTY1</accession>
<feature type="domain" description="Protein O-mannosyl-transferase C-terminal four TM" evidence="13">
    <location>
        <begin position="413"/>
        <end position="625"/>
    </location>
</feature>
<dbReference type="GO" id="GO:0004169">
    <property type="term" value="F:dolichyl-phosphate-mannose-protein mannosyltransferase activity"/>
    <property type="evidence" value="ECO:0007669"/>
    <property type="project" value="UniProtKB-UniRule"/>
</dbReference>
<dbReference type="AlphaFoldDB" id="A0A6N2QTY1"/>
<evidence type="ECO:0000256" key="11">
    <source>
        <dbReference type="SAM" id="MobiDB-lite"/>
    </source>
</evidence>
<feature type="transmembrane region" description="Helical" evidence="10">
    <location>
        <begin position="119"/>
        <end position="138"/>
    </location>
</feature>
<gene>
    <name evidence="14" type="primary">pmt</name>
    <name evidence="14" type="ORF">AOLFYP35_00002</name>
</gene>
<protein>
    <recommendedName>
        <fullName evidence="9 10">Polyprenol-phosphate-mannose--protein mannosyltransferase</fullName>
        <ecNumber evidence="10">2.4.1.-</ecNumber>
    </recommendedName>
</protein>
<evidence type="ECO:0000259" key="12">
    <source>
        <dbReference type="Pfam" id="PF02366"/>
    </source>
</evidence>
<evidence type="ECO:0000256" key="4">
    <source>
        <dbReference type="ARBA" id="ARBA00022676"/>
    </source>
</evidence>
<sequence>MDDKTLSDSDIPEDPALGSDQDSSALEAQPLPEAEEGKPTSSAEVDEAATEGEESEPTPSVEVDEASQEGEEGEASRSAEATEASPEDAEAVAAPEGTGREWKPVAIPRWARFPMSAQAGWIATLVTTLLAALIRLPGLGTIKTLVFDETYYVKDAYSLMTLGYEGSWAKDNDPMFISGDYSGLSTNGGYVVHPSVGKWLISLGMRVFGATNPVGWRISAAIAGIILVFLTARIAQHLFRSPAITALAGFFMATDGIAIVLSRTGLLDVFLAMFAAAAFLAVLKDQEISHPRLVEKLSQWKPDPDNPSRIGPHAGARWWLLVAGILCGLAMSVKWSGLYALAVLGLFVAFRDWMTRRRFGHPRAFYATLINDTSVAFLAMVPPAVITYVASWFGWFRHWNAYGHKTHGFIGAFHDLWDYHVGMLKFHTGLTTPHTYQAHPAQWFVQARPTSFAWNKIADASCDKSDCINAVVALGNPLLWWFAAIAFFIVLFVTLRDRNWRTGFVVCGYLAMYFPWYLNANRTIFNFYTIAFVPFVCLSAAWVIGLMLDQTRCEVDPDRMYASQPLEEGDYRWMGANVVVRQRFAIGAVVIVLLITAVSIFFMPLWRGDLISYNFWHIHMWLPTWI</sequence>
<comment type="function">
    <text evidence="10">Protein O-mannosyltransferase that catalyzes the transfer of a single mannose residue from a polyprenol phospho-mannosyl lipidic donor to the hydroxyl group of selected serine and threonine residues in acceptor proteins.</text>
</comment>
<feature type="transmembrane region" description="Helical" evidence="10">
    <location>
        <begin position="375"/>
        <end position="395"/>
    </location>
</feature>
<keyword evidence="7 10" id="KW-1133">Transmembrane helix</keyword>
<evidence type="ECO:0000313" key="14">
    <source>
        <dbReference type="EMBL" id="VYS71894.1"/>
    </source>
</evidence>
<feature type="transmembrane region" description="Helical" evidence="10">
    <location>
        <begin position="584"/>
        <end position="606"/>
    </location>
</feature>